<reference evidence="1" key="1">
    <citation type="submission" date="2021-05" db="EMBL/GenBank/DDBJ databases">
        <authorList>
            <person name="Scholz U."/>
            <person name="Mascher M."/>
            <person name="Fiebig A."/>
        </authorList>
    </citation>
    <scope>NUCLEOTIDE SEQUENCE [LARGE SCALE GENOMIC DNA]</scope>
</reference>
<evidence type="ECO:0000313" key="2">
    <source>
        <dbReference type="Proteomes" id="UP001732700"/>
    </source>
</evidence>
<protein>
    <submittedName>
        <fullName evidence="1">Uncharacterized protein</fullName>
    </submittedName>
</protein>
<evidence type="ECO:0000313" key="1">
    <source>
        <dbReference type="EnsemblPlants" id="AVESA.00010b.r2.2AG0237480.1.CDS.1"/>
    </source>
</evidence>
<organism evidence="1 2">
    <name type="scientific">Avena sativa</name>
    <name type="common">Oat</name>
    <dbReference type="NCBI Taxonomy" id="4498"/>
    <lineage>
        <taxon>Eukaryota</taxon>
        <taxon>Viridiplantae</taxon>
        <taxon>Streptophyta</taxon>
        <taxon>Embryophyta</taxon>
        <taxon>Tracheophyta</taxon>
        <taxon>Spermatophyta</taxon>
        <taxon>Magnoliopsida</taxon>
        <taxon>Liliopsida</taxon>
        <taxon>Poales</taxon>
        <taxon>Poaceae</taxon>
        <taxon>BOP clade</taxon>
        <taxon>Pooideae</taxon>
        <taxon>Poodae</taxon>
        <taxon>Poeae</taxon>
        <taxon>Poeae Chloroplast Group 1 (Aveneae type)</taxon>
        <taxon>Aveninae</taxon>
        <taxon>Avena</taxon>
    </lineage>
</organism>
<keyword evidence="2" id="KW-1185">Reference proteome</keyword>
<proteinExistence type="predicted"/>
<reference evidence="1" key="2">
    <citation type="submission" date="2025-09" db="UniProtKB">
        <authorList>
            <consortium name="EnsemblPlants"/>
        </authorList>
    </citation>
    <scope>IDENTIFICATION</scope>
</reference>
<sequence length="231" mass="25775">MEIVTGAMRTLLPKLGDLLIEEYKLQKGLGNEITSLQTELRSMQQALLKVEKVPRDQVDEQTKLWADEVRELSYVIEDAIDKFVFHEGAIEHDVKPPNRIKRLFVLVGDAIKKLKHHHLLGQQIKQIRGALTEVASRRDRNRVDLIPLKPKPIDPRARVLYSDMSGLVGIEGVKDRELIGLLSCGDNAPSGIKLKVVAVVGPGGLGKTTLVRAVYEKLKDDFDISTFVTIG</sequence>
<dbReference type="EnsemblPlants" id="AVESA.00010b.r2.2AG0237480.1">
    <property type="protein sequence ID" value="AVESA.00010b.r2.2AG0237480.1.CDS.1"/>
    <property type="gene ID" value="AVESA.00010b.r2.2AG0237480"/>
</dbReference>
<accession>A0ACD5UF18</accession>
<dbReference type="Proteomes" id="UP001732700">
    <property type="component" value="Chromosome 2A"/>
</dbReference>
<name>A0ACD5UF18_AVESA</name>